<dbReference type="PANTHER" id="PTHR11061:SF30">
    <property type="entry name" value="TRNA (URACIL(54)-C(5))-METHYLTRANSFERASE"/>
    <property type="match status" value="1"/>
</dbReference>
<organism evidence="7 8">
    <name type="scientific">Pseudofrankia asymbiotica</name>
    <dbReference type="NCBI Taxonomy" id="1834516"/>
    <lineage>
        <taxon>Bacteria</taxon>
        <taxon>Bacillati</taxon>
        <taxon>Actinomycetota</taxon>
        <taxon>Actinomycetes</taxon>
        <taxon>Frankiales</taxon>
        <taxon>Frankiaceae</taxon>
        <taxon>Pseudofrankia</taxon>
    </lineage>
</organism>
<feature type="binding site" evidence="4">
    <location>
        <position position="338"/>
    </location>
    <ligand>
        <name>S-adenosyl-L-methionine</name>
        <dbReference type="ChEBI" id="CHEBI:59789"/>
    </ligand>
</feature>
<feature type="binding site" evidence="4">
    <location>
        <position position="362"/>
    </location>
    <ligand>
        <name>S-adenosyl-L-methionine</name>
        <dbReference type="ChEBI" id="CHEBI:59789"/>
    </ligand>
</feature>
<dbReference type="Gene3D" id="2.40.50.140">
    <property type="entry name" value="Nucleic acid-binding proteins"/>
    <property type="match status" value="1"/>
</dbReference>
<evidence type="ECO:0000313" key="7">
    <source>
        <dbReference type="EMBL" id="ONH30452.1"/>
    </source>
</evidence>
<dbReference type="InterPro" id="IPR010280">
    <property type="entry name" value="U5_MeTrfase_fam"/>
</dbReference>
<feature type="region of interest" description="Disordered" evidence="5">
    <location>
        <begin position="169"/>
        <end position="203"/>
    </location>
</feature>
<evidence type="ECO:0000256" key="3">
    <source>
        <dbReference type="ARBA" id="ARBA00022691"/>
    </source>
</evidence>
<dbReference type="PROSITE" id="PS01231">
    <property type="entry name" value="TRMA_2"/>
    <property type="match status" value="1"/>
</dbReference>
<dbReference type="GO" id="GO:0070041">
    <property type="term" value="F:rRNA (uridine-C5-)-methyltransferase activity"/>
    <property type="evidence" value="ECO:0007669"/>
    <property type="project" value="TreeGrafter"/>
</dbReference>
<dbReference type="GO" id="GO:0070475">
    <property type="term" value="P:rRNA base methylation"/>
    <property type="evidence" value="ECO:0007669"/>
    <property type="project" value="TreeGrafter"/>
</dbReference>
<reference evidence="8" key="1">
    <citation type="submission" date="2016-10" db="EMBL/GenBank/DDBJ databases">
        <title>Frankia sp. NRRL B-16386 Genome sequencing.</title>
        <authorList>
            <person name="Ghodhbane-Gtari F."/>
            <person name="Swanson E."/>
            <person name="Gueddou A."/>
            <person name="Hezbri K."/>
            <person name="Ktari K."/>
            <person name="Nouioui I."/>
            <person name="Morris K."/>
            <person name="Simpson S."/>
            <person name="Abebe-Akele F."/>
            <person name="Thomas K."/>
            <person name="Gtari M."/>
            <person name="Tisa L.S."/>
        </authorList>
    </citation>
    <scope>NUCLEOTIDE SEQUENCE [LARGE SCALE GENOMIC DNA]</scope>
    <source>
        <strain evidence="8">NRRL B-16386</strain>
    </source>
</reference>
<dbReference type="PANTHER" id="PTHR11061">
    <property type="entry name" value="RNA M5U METHYLTRANSFERASE"/>
    <property type="match status" value="1"/>
</dbReference>
<dbReference type="InterPro" id="IPR012340">
    <property type="entry name" value="NA-bd_OB-fold"/>
</dbReference>
<proteinExistence type="inferred from homology"/>
<feature type="active site" description="Nucleophile" evidence="4">
    <location>
        <position position="447"/>
    </location>
</feature>
<feature type="region of interest" description="Disordered" evidence="5">
    <location>
        <begin position="59"/>
        <end position="102"/>
    </location>
</feature>
<evidence type="ECO:0000256" key="2">
    <source>
        <dbReference type="ARBA" id="ARBA00022679"/>
    </source>
</evidence>
<dbReference type="EMBL" id="MOMC01000026">
    <property type="protein sequence ID" value="ONH30452.1"/>
    <property type="molecule type" value="Genomic_DNA"/>
</dbReference>
<name>A0A1V2IB68_9ACTN</name>
<dbReference type="SUPFAM" id="SSF50249">
    <property type="entry name" value="Nucleic acid-binding proteins"/>
    <property type="match status" value="1"/>
</dbReference>
<dbReference type="InterPro" id="IPR030391">
    <property type="entry name" value="MeTrfase_TrmA_CS"/>
</dbReference>
<dbReference type="InterPro" id="IPR029063">
    <property type="entry name" value="SAM-dependent_MTases_sf"/>
</dbReference>
<keyword evidence="1 4" id="KW-0489">Methyltransferase</keyword>
<protein>
    <submittedName>
        <fullName evidence="7">Deoxyribonuclease</fullName>
    </submittedName>
</protein>
<comment type="similarity">
    <text evidence="4">Belongs to the class I-like SAM-binding methyltransferase superfamily. RNA M5U methyltransferase family.</text>
</comment>
<evidence type="ECO:0000256" key="5">
    <source>
        <dbReference type="SAM" id="MobiDB-lite"/>
    </source>
</evidence>
<evidence type="ECO:0000256" key="4">
    <source>
        <dbReference type="PROSITE-ProRule" id="PRU01024"/>
    </source>
</evidence>
<keyword evidence="3 4" id="KW-0949">S-adenosyl-L-methionine</keyword>
<dbReference type="STRING" id="1834516.BL253_13975"/>
<feature type="domain" description="TRAM" evidence="6">
    <location>
        <begin position="1"/>
        <end position="54"/>
    </location>
</feature>
<dbReference type="PROSITE" id="PS50926">
    <property type="entry name" value="TRAM"/>
    <property type="match status" value="1"/>
</dbReference>
<evidence type="ECO:0000259" key="6">
    <source>
        <dbReference type="PROSITE" id="PS50926"/>
    </source>
</evidence>
<evidence type="ECO:0000313" key="8">
    <source>
        <dbReference type="Proteomes" id="UP000188929"/>
    </source>
</evidence>
<dbReference type="AlphaFoldDB" id="A0A1V2IB68"/>
<keyword evidence="8" id="KW-1185">Reference proteome</keyword>
<sequence>MIDLEVGPVAHGGSCVARSGGRVVFVRHALPGERVRARVTDRSHDRYWRADAVEIIEPSPDRVEAPCPHAGPPRPAAPAEATRPGAPGGAQGERGRTPLGQGGCGGCDWQHASPAAQRRLKAEVVVEALRHQGGLAAHVAHDGGKGDERGVAMGTSGLAVTVEPVPAPGGEADDVAAGGPARQVGQGGRARQGDRAVAPPAGEGLGWRSRMRFAVTADGEVGLRMHRSHQVVATPDCRIAHPLVVDAVAGRRFPGAEAVEVAASVSSGRVAVRPTGGTSRDVGRAAHGGGLVERVLGREFRVDASAFWQIHPAAARTLVGAVLAALEPRPGERALDLYAGAGLFAAFLAEAVGPDGEVIAMESDAAAVASATRSLADLPWVSVRPVRVTAATVRHCVGGGARPADGPGGGGGGIDVAVLDPPRTGAGTDVLTALLALRPRAVAYVACDPVALGRDLAAAAAAGYQVDGVRAFDLFPMTAHIECVARLVPMP</sequence>
<feature type="binding site" evidence="4">
    <location>
        <position position="420"/>
    </location>
    <ligand>
        <name>S-adenosyl-L-methionine</name>
        <dbReference type="ChEBI" id="CHEBI:59789"/>
    </ligand>
</feature>
<dbReference type="CDD" id="cd02440">
    <property type="entry name" value="AdoMet_MTases"/>
    <property type="match status" value="1"/>
</dbReference>
<dbReference type="InterPro" id="IPR002792">
    <property type="entry name" value="TRAM_dom"/>
</dbReference>
<evidence type="ECO:0000256" key="1">
    <source>
        <dbReference type="ARBA" id="ARBA00022603"/>
    </source>
</evidence>
<feature type="compositionally biased region" description="Low complexity" evidence="5">
    <location>
        <begin position="175"/>
        <end position="184"/>
    </location>
</feature>
<accession>A0A1V2IB68</accession>
<dbReference type="Pfam" id="PF01938">
    <property type="entry name" value="TRAM"/>
    <property type="match status" value="1"/>
</dbReference>
<dbReference type="OrthoDB" id="9804590at2"/>
<dbReference type="Gene3D" id="3.40.50.150">
    <property type="entry name" value="Vaccinia Virus protein VP39"/>
    <property type="match status" value="1"/>
</dbReference>
<dbReference type="SUPFAM" id="SSF53335">
    <property type="entry name" value="S-adenosyl-L-methionine-dependent methyltransferases"/>
    <property type="match status" value="1"/>
</dbReference>
<comment type="caution">
    <text evidence="7">The sequence shown here is derived from an EMBL/GenBank/DDBJ whole genome shotgun (WGS) entry which is preliminary data.</text>
</comment>
<feature type="binding site" evidence="4">
    <location>
        <position position="309"/>
    </location>
    <ligand>
        <name>S-adenosyl-L-methionine</name>
        <dbReference type="ChEBI" id="CHEBI:59789"/>
    </ligand>
</feature>
<dbReference type="PROSITE" id="PS51687">
    <property type="entry name" value="SAM_MT_RNA_M5U"/>
    <property type="match status" value="1"/>
</dbReference>
<keyword evidence="2 4" id="KW-0808">Transferase</keyword>
<dbReference type="Pfam" id="PF05958">
    <property type="entry name" value="tRNA_U5-meth_tr"/>
    <property type="match status" value="1"/>
</dbReference>
<dbReference type="Proteomes" id="UP000188929">
    <property type="component" value="Unassembled WGS sequence"/>
</dbReference>
<gene>
    <name evidence="7" type="ORF">BL253_13975</name>
</gene>